<proteinExistence type="predicted"/>
<comment type="caution">
    <text evidence="1">The sequence shown here is derived from an EMBL/GenBank/DDBJ whole genome shotgun (WGS) entry which is preliminary data.</text>
</comment>
<gene>
    <name evidence="1" type="ORF">CTDIVETGP_2540</name>
</gene>
<name>W6N808_CLOTY</name>
<evidence type="ECO:0000313" key="1">
    <source>
        <dbReference type="EMBL" id="CDL92470.1"/>
    </source>
</evidence>
<protein>
    <submittedName>
        <fullName evidence="1">Uncharacterized protein</fullName>
    </submittedName>
</protein>
<dbReference type="EMBL" id="CBXI010000043">
    <property type="protein sequence ID" value="CDL92470.1"/>
    <property type="molecule type" value="Genomic_DNA"/>
</dbReference>
<dbReference type="RefSeq" id="WP_017894901.1">
    <property type="nucleotide sequence ID" value="NZ_CBXI010000043.1"/>
</dbReference>
<dbReference type="AlphaFoldDB" id="W6N808"/>
<accession>W6N808</accession>
<reference evidence="1 2" key="1">
    <citation type="journal article" date="2015" name="Genome Announc.">
        <title>Draft Genome Sequence of Clostridium tyrobutyricum Strain DIVETGP, Isolated from Cow's Milk for Grana Padano Production.</title>
        <authorList>
            <person name="Soggiu A."/>
            <person name="Piras C."/>
            <person name="Gaiarsa S."/>
            <person name="Sassera D."/>
            <person name="Roncada P."/>
            <person name="Bendixen E."/>
            <person name="Brasca M."/>
            <person name="Bonizzi L."/>
        </authorList>
    </citation>
    <scope>NUCLEOTIDE SEQUENCE [LARGE SCALE GENOMIC DNA]</scope>
    <source>
        <strain evidence="1 2">DIVETGP</strain>
    </source>
</reference>
<organism evidence="1 2">
    <name type="scientific">Clostridium tyrobutyricum DIVETGP</name>
    <dbReference type="NCBI Taxonomy" id="1408889"/>
    <lineage>
        <taxon>Bacteria</taxon>
        <taxon>Bacillati</taxon>
        <taxon>Bacillota</taxon>
        <taxon>Clostridia</taxon>
        <taxon>Eubacteriales</taxon>
        <taxon>Clostridiaceae</taxon>
        <taxon>Clostridium</taxon>
    </lineage>
</organism>
<sequence>MRYPFSKEQYLSVQDKLYDAMTDICKEDKIANVEYKLVEKDLLYTPSGDIIMHRKYTANVHNWLEEIEWLKCNIVEELLLCLSYDRICNEFDSPLKGTLRYVNRERYLKLIIYDLFTFREKFSFLIYELFNRQIKIYVDKKVCSNNRVKVIKTLKNLKNTEVSFKKISAGLKIFDIFKENVSWIDEKEYKLICSVVNEFDTNVHVKNLKNIRNAFTHRSNPGIDCSPLRSYEYDEVDQETKQMLSYFDKSIGIKNSKKSRYIVKSSKPLEKEEKFGEIIHDVLEVWKLFMNSLKELLDNVSILKSEVDKFY</sequence>
<keyword evidence="2" id="KW-1185">Reference proteome</keyword>
<dbReference type="GeneID" id="29418411"/>
<dbReference type="Proteomes" id="UP000019482">
    <property type="component" value="Unassembled WGS sequence"/>
</dbReference>
<evidence type="ECO:0000313" key="2">
    <source>
        <dbReference type="Proteomes" id="UP000019482"/>
    </source>
</evidence>